<dbReference type="PROSITE" id="PS51030">
    <property type="entry name" value="NUCLEAR_REC_DBD_2"/>
    <property type="match status" value="1"/>
</dbReference>
<dbReference type="SUPFAM" id="SSF57716">
    <property type="entry name" value="Glucocorticoid receptor-like (DNA-binding domain)"/>
    <property type="match status" value="1"/>
</dbReference>
<feature type="domain" description="Nuclear receptor" evidence="10">
    <location>
        <begin position="24"/>
        <end position="99"/>
    </location>
</feature>
<dbReference type="GO" id="GO:0030154">
    <property type="term" value="P:cell differentiation"/>
    <property type="evidence" value="ECO:0007669"/>
    <property type="project" value="TreeGrafter"/>
</dbReference>
<dbReference type="SMART" id="SM00399">
    <property type="entry name" value="ZnF_C4"/>
    <property type="match status" value="1"/>
</dbReference>
<dbReference type="CDD" id="cd06916">
    <property type="entry name" value="NR_DBD_like"/>
    <property type="match status" value="1"/>
</dbReference>
<dbReference type="SUPFAM" id="SSF48508">
    <property type="entry name" value="Nuclear receptor ligand-binding domain"/>
    <property type="match status" value="1"/>
</dbReference>
<keyword evidence="8 12" id="KW-0675">Receptor</keyword>
<evidence type="ECO:0000313" key="12">
    <source>
        <dbReference type="EMBL" id="ASL70617.1"/>
    </source>
</evidence>
<organism evidence="12">
    <name type="scientific">Brachionus koreanus</name>
    <dbReference type="NCBI Taxonomy" id="1199090"/>
    <lineage>
        <taxon>Eukaryota</taxon>
        <taxon>Metazoa</taxon>
        <taxon>Spiralia</taxon>
        <taxon>Gnathifera</taxon>
        <taxon>Rotifera</taxon>
        <taxon>Eurotatoria</taxon>
        <taxon>Monogononta</taxon>
        <taxon>Pseudotrocha</taxon>
        <taxon>Ploima</taxon>
        <taxon>Brachionidae</taxon>
        <taxon>Brachionus</taxon>
    </lineage>
</organism>
<proteinExistence type="inferred from homology"/>
<reference evidence="12" key="1">
    <citation type="journal article" date="2017" name="Gen. Comp. Endocrinol.">
        <title>Genome-wide identification of nuclear receptor (NR) genes and the evolutionary significance of the NR1O subfamily in the monogonont rotifer Brachionus spp.</title>
        <authorList>
            <person name="Kim D.H."/>
            <person name="Kim H.S."/>
            <person name="Hwang D.S."/>
            <person name="Kim H.J."/>
            <person name="Hagiwara A."/>
            <person name="Lee J.S."/>
            <person name="Jeong C.B."/>
        </authorList>
    </citation>
    <scope>NUCLEOTIDE SEQUENCE</scope>
</reference>
<dbReference type="PANTHER" id="PTHR24082">
    <property type="entry name" value="NUCLEAR HORMONE RECEPTOR"/>
    <property type="match status" value="1"/>
</dbReference>
<keyword evidence="7" id="KW-0804">Transcription</keyword>
<reference evidence="12" key="2">
    <citation type="submission" date="2017-06" db="EMBL/GenBank/DDBJ databases">
        <authorList>
            <person name="Kim H.J."/>
            <person name="Triplett B.A."/>
        </authorList>
    </citation>
    <scope>NUCLEOTIDE SEQUENCE</scope>
</reference>
<dbReference type="InterPro" id="IPR001628">
    <property type="entry name" value="Znf_hrmn_rcpt"/>
</dbReference>
<evidence type="ECO:0000256" key="7">
    <source>
        <dbReference type="ARBA" id="ARBA00023163"/>
    </source>
</evidence>
<dbReference type="PROSITE" id="PS00031">
    <property type="entry name" value="NUCLEAR_REC_DBD_1"/>
    <property type="match status" value="1"/>
</dbReference>
<comment type="similarity">
    <text evidence="1">Belongs to the nuclear hormone receptor family.</text>
</comment>
<keyword evidence="3" id="KW-0863">Zinc-finger</keyword>
<dbReference type="GO" id="GO:0009755">
    <property type="term" value="P:hormone-mediated signaling pathway"/>
    <property type="evidence" value="ECO:0007669"/>
    <property type="project" value="TreeGrafter"/>
</dbReference>
<evidence type="ECO:0000256" key="1">
    <source>
        <dbReference type="ARBA" id="ARBA00005993"/>
    </source>
</evidence>
<dbReference type="PRINTS" id="PR00047">
    <property type="entry name" value="STROIDFINGER"/>
</dbReference>
<evidence type="ECO:0000256" key="2">
    <source>
        <dbReference type="ARBA" id="ARBA00022723"/>
    </source>
</evidence>
<dbReference type="Gene3D" id="1.10.565.10">
    <property type="entry name" value="Retinoid X Receptor"/>
    <property type="match status" value="1"/>
</dbReference>
<dbReference type="InterPro" id="IPR013088">
    <property type="entry name" value="Znf_NHR/GATA"/>
</dbReference>
<accession>A0A221CB90</accession>
<dbReference type="PROSITE" id="PS51843">
    <property type="entry name" value="NR_LBD"/>
    <property type="match status" value="1"/>
</dbReference>
<evidence type="ECO:0000256" key="4">
    <source>
        <dbReference type="ARBA" id="ARBA00022833"/>
    </source>
</evidence>
<protein>
    <submittedName>
        <fullName evidence="12">Nuclear receptor</fullName>
    </submittedName>
</protein>
<dbReference type="InterPro" id="IPR050234">
    <property type="entry name" value="Nuclear_hormone_rcpt_NR1"/>
</dbReference>
<dbReference type="FunFam" id="3.30.50.10:FF:000030">
    <property type="entry name" value="Nuclear Hormone Receptor family"/>
    <property type="match status" value="1"/>
</dbReference>
<evidence type="ECO:0000256" key="5">
    <source>
        <dbReference type="ARBA" id="ARBA00023015"/>
    </source>
</evidence>
<dbReference type="PANTHER" id="PTHR24082:SF473">
    <property type="entry name" value="ECDYSONE-INDUCED PROTEIN 75B, ISOFORM B"/>
    <property type="match status" value="1"/>
</dbReference>
<dbReference type="GO" id="GO:0045944">
    <property type="term" value="P:positive regulation of transcription by RNA polymerase II"/>
    <property type="evidence" value="ECO:0007669"/>
    <property type="project" value="TreeGrafter"/>
</dbReference>
<keyword evidence="4" id="KW-0862">Zinc</keyword>
<dbReference type="InterPro" id="IPR000536">
    <property type="entry name" value="Nucl_hrmn_rcpt_lig-bd"/>
</dbReference>
<dbReference type="Gene3D" id="3.30.50.10">
    <property type="entry name" value="Erythroid Transcription Factor GATA-1, subunit A"/>
    <property type="match status" value="1"/>
</dbReference>
<sequence>MIQACMNSSPESDVEKKLKTSFNFGKCKVCKDKATGIHYGVASCEGCKGFFKRSMEKNEKYVCYFGYKCEVTPKQRKKCKFCRWKACLAAGMSFEGIKMGRIPKIEKERATFLNDSLSDENELRMEIDTDKRTESTISSSGSISPVPYTTELVSIDKTISESFNFDQPQVKVVCSEGFSVSFDINSTLETYLQKDRLVFAILRDRCYQLYVQYTIKYEKQYERALRVLRKLEASLVNENLPKAVIWEYFLKETSYHTKTSLNYVKQLPAFETINSHDLIKILDYNIFLLLGLRVHMLFINGEQYMIHENNVQFNRNNMYKCFGIDLTNRIMYYHARLNTLNLSNLEICLLIPYLLSSTKGDFIDPEAIRIVNEYYKHALAQEFSTNKRSPTFINQLAQYLSDTIEITNKCKSLEYIDS</sequence>
<keyword evidence="6" id="KW-0238">DNA-binding</keyword>
<dbReference type="GO" id="GO:0008270">
    <property type="term" value="F:zinc ion binding"/>
    <property type="evidence" value="ECO:0007669"/>
    <property type="project" value="UniProtKB-KW"/>
</dbReference>
<dbReference type="InterPro" id="IPR035500">
    <property type="entry name" value="NHR-like_dom_sf"/>
</dbReference>
<keyword evidence="9" id="KW-0539">Nucleus</keyword>
<dbReference type="AlphaFoldDB" id="A0A221CB90"/>
<dbReference type="GO" id="GO:0000122">
    <property type="term" value="P:negative regulation of transcription by RNA polymerase II"/>
    <property type="evidence" value="ECO:0007669"/>
    <property type="project" value="TreeGrafter"/>
</dbReference>
<keyword evidence="5" id="KW-0805">Transcription regulation</keyword>
<evidence type="ECO:0000256" key="9">
    <source>
        <dbReference type="ARBA" id="ARBA00023242"/>
    </source>
</evidence>
<name>A0A221CB90_9BILA</name>
<dbReference type="EMBL" id="MF360933">
    <property type="protein sequence ID" value="ASL70617.1"/>
    <property type="molecule type" value="Genomic_DNA"/>
</dbReference>
<keyword evidence="2" id="KW-0479">Metal-binding</keyword>
<evidence type="ECO:0000256" key="3">
    <source>
        <dbReference type="ARBA" id="ARBA00022771"/>
    </source>
</evidence>
<evidence type="ECO:0000259" key="10">
    <source>
        <dbReference type="PROSITE" id="PS51030"/>
    </source>
</evidence>
<dbReference type="Pfam" id="PF00105">
    <property type="entry name" value="zf-C4"/>
    <property type="match status" value="1"/>
</dbReference>
<evidence type="ECO:0000259" key="11">
    <source>
        <dbReference type="PROSITE" id="PS51843"/>
    </source>
</evidence>
<evidence type="ECO:0000256" key="8">
    <source>
        <dbReference type="ARBA" id="ARBA00023170"/>
    </source>
</evidence>
<dbReference type="GO" id="GO:0000978">
    <property type="term" value="F:RNA polymerase II cis-regulatory region sequence-specific DNA binding"/>
    <property type="evidence" value="ECO:0007669"/>
    <property type="project" value="TreeGrafter"/>
</dbReference>
<feature type="domain" description="NR LBD" evidence="11">
    <location>
        <begin position="216"/>
        <end position="418"/>
    </location>
</feature>
<evidence type="ECO:0000256" key="6">
    <source>
        <dbReference type="ARBA" id="ARBA00023125"/>
    </source>
</evidence>
<dbReference type="GO" id="GO:0004879">
    <property type="term" value="F:nuclear receptor activity"/>
    <property type="evidence" value="ECO:0007669"/>
    <property type="project" value="TreeGrafter"/>
</dbReference>